<evidence type="ECO:0000313" key="1">
    <source>
        <dbReference type="EMBL" id="KAK8778424.1"/>
    </source>
</evidence>
<sequence>MPEEGPDPEFGPRPDVQECLGPVGDQELKKVIGRLSPDSAPDTDDAPASFLKMLGRLQRQALKDALSTNLESGEMPAGWKRGRMLFLYKGSGDRSSYVAYRPITVSPVPYRLFA</sequence>
<dbReference type="Proteomes" id="UP001321473">
    <property type="component" value="Unassembled WGS sequence"/>
</dbReference>
<name>A0AAQ4EUD2_AMBAM</name>
<gene>
    <name evidence="1" type="ORF">V5799_020236</name>
</gene>
<keyword evidence="2" id="KW-1185">Reference proteome</keyword>
<reference evidence="1 2" key="1">
    <citation type="journal article" date="2023" name="Arcadia Sci">
        <title>De novo assembly of a long-read Amblyomma americanum tick genome.</title>
        <authorList>
            <person name="Chou S."/>
            <person name="Poskanzer K.E."/>
            <person name="Rollins M."/>
            <person name="Thuy-Boun P.S."/>
        </authorList>
    </citation>
    <scope>NUCLEOTIDE SEQUENCE [LARGE SCALE GENOMIC DNA]</scope>
    <source>
        <strain evidence="1">F_SG_1</strain>
        <tissue evidence="1">Salivary glands</tissue>
    </source>
</reference>
<accession>A0AAQ4EUD2</accession>
<dbReference type="EMBL" id="JARKHS020010776">
    <property type="protein sequence ID" value="KAK8778424.1"/>
    <property type="molecule type" value="Genomic_DNA"/>
</dbReference>
<dbReference type="AlphaFoldDB" id="A0AAQ4EUD2"/>
<evidence type="ECO:0000313" key="2">
    <source>
        <dbReference type="Proteomes" id="UP001321473"/>
    </source>
</evidence>
<comment type="caution">
    <text evidence="1">The sequence shown here is derived from an EMBL/GenBank/DDBJ whole genome shotgun (WGS) entry which is preliminary data.</text>
</comment>
<protein>
    <submittedName>
        <fullName evidence="1">Uncharacterized protein</fullName>
    </submittedName>
</protein>
<proteinExistence type="predicted"/>
<organism evidence="1 2">
    <name type="scientific">Amblyomma americanum</name>
    <name type="common">Lone star tick</name>
    <dbReference type="NCBI Taxonomy" id="6943"/>
    <lineage>
        <taxon>Eukaryota</taxon>
        <taxon>Metazoa</taxon>
        <taxon>Ecdysozoa</taxon>
        <taxon>Arthropoda</taxon>
        <taxon>Chelicerata</taxon>
        <taxon>Arachnida</taxon>
        <taxon>Acari</taxon>
        <taxon>Parasitiformes</taxon>
        <taxon>Ixodida</taxon>
        <taxon>Ixodoidea</taxon>
        <taxon>Ixodidae</taxon>
        <taxon>Amblyomminae</taxon>
        <taxon>Amblyomma</taxon>
    </lineage>
</organism>